<keyword evidence="2" id="KW-1185">Reference proteome</keyword>
<dbReference type="Proteomes" id="UP001476247">
    <property type="component" value="Unassembled WGS sequence"/>
</dbReference>
<organism evidence="1 2">
    <name type="scientific">Helicostylum pulchrum</name>
    <dbReference type="NCBI Taxonomy" id="562976"/>
    <lineage>
        <taxon>Eukaryota</taxon>
        <taxon>Fungi</taxon>
        <taxon>Fungi incertae sedis</taxon>
        <taxon>Mucoromycota</taxon>
        <taxon>Mucoromycotina</taxon>
        <taxon>Mucoromycetes</taxon>
        <taxon>Mucorales</taxon>
        <taxon>Mucorineae</taxon>
        <taxon>Mucoraceae</taxon>
        <taxon>Helicostylum</taxon>
    </lineage>
</organism>
<evidence type="ECO:0000313" key="1">
    <source>
        <dbReference type="EMBL" id="GAA5801883.1"/>
    </source>
</evidence>
<name>A0ABP9Y4H1_9FUNG</name>
<protein>
    <submittedName>
        <fullName evidence="1">Uncharacterized protein</fullName>
    </submittedName>
</protein>
<gene>
    <name evidence="1" type="ORF">HPULCUR_007340</name>
</gene>
<evidence type="ECO:0000313" key="2">
    <source>
        <dbReference type="Proteomes" id="UP001476247"/>
    </source>
</evidence>
<comment type="caution">
    <text evidence="1">The sequence shown here is derived from an EMBL/GenBank/DDBJ whole genome shotgun (WGS) entry which is preliminary data.</text>
</comment>
<dbReference type="EMBL" id="BAABUJ010000020">
    <property type="protein sequence ID" value="GAA5801883.1"/>
    <property type="molecule type" value="Genomic_DNA"/>
</dbReference>
<sequence length="201" mass="22301">MPTIEQAADFVKNPALAWSGTPKPFNGNNAQKKLRIVFSNKKNPCLVEYAREPKSLAGNYLHSLLQKYPTETIKKDSALKDPVVVLGTDRDLKSKATTKSTAMSATGKFFLRTTLPKKFELELKSLFENISSRSSTTPVHHRKPDLLSKTTTEVALTHIENKFRIVGLEEGPAPGQNIANCEATVAANMLRDLLYRAGLRF</sequence>
<reference evidence="1 2" key="1">
    <citation type="submission" date="2024-04" db="EMBL/GenBank/DDBJ databases">
        <title>genome sequences of Mucor flavus KT1a and Helicostylum pulchrum KT1b strains isolation_sourced from the surface of a dry-aged beef.</title>
        <authorList>
            <person name="Toyotome T."/>
            <person name="Hosono M."/>
            <person name="Torimaru M."/>
            <person name="Fukuda K."/>
            <person name="Mikami N."/>
        </authorList>
    </citation>
    <scope>NUCLEOTIDE SEQUENCE [LARGE SCALE GENOMIC DNA]</scope>
    <source>
        <strain evidence="1 2">KT1b</strain>
    </source>
</reference>
<proteinExistence type="predicted"/>
<accession>A0ABP9Y4H1</accession>